<dbReference type="GO" id="GO:0006793">
    <property type="term" value="P:phosphorus metabolic process"/>
    <property type="evidence" value="ECO:0007669"/>
    <property type="project" value="UniProtKB-ARBA"/>
</dbReference>
<dbReference type="InterPro" id="IPR025202">
    <property type="entry name" value="PLD-like_dom"/>
</dbReference>
<evidence type="ECO:0000259" key="1">
    <source>
        <dbReference type="Pfam" id="PF13091"/>
    </source>
</evidence>
<protein>
    <submittedName>
        <fullName evidence="2">Cardiolipin synthase</fullName>
    </submittedName>
</protein>
<accession>A0A2T4LJU4</accession>
<reference evidence="2 3" key="1">
    <citation type="journal article" date="2016" name="Front. Microbiol.">
        <title>Comprehensive Phylogenetic Analysis of Bovine Non-aureus Staphylococci Species Based on Whole-Genome Sequencing.</title>
        <authorList>
            <person name="Naushad S."/>
            <person name="Barkema H.W."/>
            <person name="Luby C."/>
            <person name="Condas L.A."/>
            <person name="Nobrega D.B."/>
            <person name="Carson D.A."/>
            <person name="De Buck J."/>
        </authorList>
    </citation>
    <scope>NUCLEOTIDE SEQUENCE [LARGE SCALE GENOMIC DNA]</scope>
    <source>
        <strain evidence="2 3">SNUC 3829</strain>
    </source>
</reference>
<dbReference type="Gene3D" id="3.30.870.10">
    <property type="entry name" value="Endonuclease Chain A"/>
    <property type="match status" value="1"/>
</dbReference>
<dbReference type="EMBL" id="PYZR01000573">
    <property type="protein sequence ID" value="PTF52360.1"/>
    <property type="molecule type" value="Genomic_DNA"/>
</dbReference>
<proteinExistence type="predicted"/>
<comment type="caution">
    <text evidence="2">The sequence shown here is derived from an EMBL/GenBank/DDBJ whole genome shotgun (WGS) entry which is preliminary data.</text>
</comment>
<dbReference type="AlphaFoldDB" id="A0A2T4LJU4"/>
<dbReference type="Proteomes" id="UP000241208">
    <property type="component" value="Unassembled WGS sequence"/>
</dbReference>
<dbReference type="RefSeq" id="WP_241957047.1">
    <property type="nucleotide sequence ID" value="NZ_PYZR01000573.1"/>
</dbReference>
<name>A0A2T4LJU4_9STAP</name>
<sequence length="137" mass="15606">THLRIQGDGVDALQLSFIEDWNSQSRREQLDYSDKYFPNNAQSEGNVMMQLALSGPNDNWHQIEFGYLRMIMSAKKSIYIHTPYFVPDRGYINALRIAAKSGVEVHMIIPNKPDQPLVHWATLASVALLIEDGVNVY</sequence>
<organism evidence="2 3">
    <name type="scientific">Staphylococcus cohnii</name>
    <dbReference type="NCBI Taxonomy" id="29382"/>
    <lineage>
        <taxon>Bacteria</taxon>
        <taxon>Bacillati</taxon>
        <taxon>Bacillota</taxon>
        <taxon>Bacilli</taxon>
        <taxon>Bacillales</taxon>
        <taxon>Staphylococcaceae</taxon>
        <taxon>Staphylococcus</taxon>
        <taxon>Staphylococcus cohnii species complex</taxon>
    </lineage>
</organism>
<dbReference type="PANTHER" id="PTHR21248:SF22">
    <property type="entry name" value="PHOSPHOLIPASE D"/>
    <property type="match status" value="1"/>
</dbReference>
<evidence type="ECO:0000313" key="2">
    <source>
        <dbReference type="EMBL" id="PTF52360.1"/>
    </source>
</evidence>
<feature type="non-terminal residue" evidence="2">
    <location>
        <position position="1"/>
    </location>
</feature>
<dbReference type="Pfam" id="PF13091">
    <property type="entry name" value="PLDc_2"/>
    <property type="match status" value="1"/>
</dbReference>
<evidence type="ECO:0000313" key="3">
    <source>
        <dbReference type="Proteomes" id="UP000241208"/>
    </source>
</evidence>
<dbReference type="PANTHER" id="PTHR21248">
    <property type="entry name" value="CARDIOLIPIN SYNTHASE"/>
    <property type="match status" value="1"/>
</dbReference>
<dbReference type="SUPFAM" id="SSF56024">
    <property type="entry name" value="Phospholipase D/nuclease"/>
    <property type="match status" value="1"/>
</dbReference>
<gene>
    <name evidence="2" type="ORF">BUY34_14790</name>
</gene>
<feature type="non-terminal residue" evidence="2">
    <location>
        <position position="137"/>
    </location>
</feature>
<feature type="domain" description="Phospholipase D-like" evidence="1">
    <location>
        <begin position="68"/>
        <end position="137"/>
    </location>
</feature>